<dbReference type="Proteomes" id="UP000030689">
    <property type="component" value="Unassembled WGS sequence"/>
</dbReference>
<dbReference type="KEGG" id="eus:EUTSA_v10022111mg"/>
<reference evidence="2 3" key="1">
    <citation type="journal article" date="2013" name="Front. Plant Sci.">
        <title>The Reference Genome of the Halophytic Plant Eutrema salsugineum.</title>
        <authorList>
            <person name="Yang R."/>
            <person name="Jarvis D.E."/>
            <person name="Chen H."/>
            <person name="Beilstein M.A."/>
            <person name="Grimwood J."/>
            <person name="Jenkins J."/>
            <person name="Shu S."/>
            <person name="Prochnik S."/>
            <person name="Xin M."/>
            <person name="Ma C."/>
            <person name="Schmutz J."/>
            <person name="Wing R.A."/>
            <person name="Mitchell-Olds T."/>
            <person name="Schumaker K.S."/>
            <person name="Wang X."/>
        </authorList>
    </citation>
    <scope>NUCLEOTIDE SEQUENCE [LARGE SCALE GENOMIC DNA]</scope>
</reference>
<dbReference type="Gene3D" id="1.10.110.10">
    <property type="entry name" value="Plant lipid-transfer and hydrophobic proteins"/>
    <property type="match status" value="1"/>
</dbReference>
<accession>V4LY53</accession>
<evidence type="ECO:0000313" key="3">
    <source>
        <dbReference type="Proteomes" id="UP000030689"/>
    </source>
</evidence>
<organism evidence="2 3">
    <name type="scientific">Eutrema salsugineum</name>
    <name type="common">Saltwater cress</name>
    <name type="synonym">Sisymbrium salsugineum</name>
    <dbReference type="NCBI Taxonomy" id="72664"/>
    <lineage>
        <taxon>Eukaryota</taxon>
        <taxon>Viridiplantae</taxon>
        <taxon>Streptophyta</taxon>
        <taxon>Embryophyta</taxon>
        <taxon>Tracheophyta</taxon>
        <taxon>Spermatophyta</taxon>
        <taxon>Magnoliopsida</taxon>
        <taxon>eudicotyledons</taxon>
        <taxon>Gunneridae</taxon>
        <taxon>Pentapetalae</taxon>
        <taxon>rosids</taxon>
        <taxon>malvids</taxon>
        <taxon>Brassicales</taxon>
        <taxon>Brassicaceae</taxon>
        <taxon>Eutremeae</taxon>
        <taxon>Eutrema</taxon>
    </lineage>
</organism>
<name>V4LY53_EUTSA</name>
<evidence type="ECO:0000259" key="1">
    <source>
        <dbReference type="Pfam" id="PF14368"/>
    </source>
</evidence>
<dbReference type="Pfam" id="PF14368">
    <property type="entry name" value="LTP_2"/>
    <property type="match status" value="1"/>
</dbReference>
<protein>
    <recommendedName>
        <fullName evidence="1">Bifunctional inhibitor/plant lipid transfer protein/seed storage helical domain-containing protein</fullName>
    </recommendedName>
</protein>
<dbReference type="PANTHER" id="PTHR33286:SF41">
    <property type="entry name" value="PROTEASE INHIBITOR_SEED STORAGE_LIPID TRANSFER FAMILY PROTEIN"/>
    <property type="match status" value="1"/>
</dbReference>
<feature type="domain" description="Bifunctional inhibitor/plant lipid transfer protein/seed storage helical" evidence="1">
    <location>
        <begin position="64"/>
        <end position="141"/>
    </location>
</feature>
<dbReference type="SUPFAM" id="SSF47699">
    <property type="entry name" value="Bifunctional inhibitor/lipid-transfer protein/seed storage 2S albumin"/>
    <property type="match status" value="1"/>
</dbReference>
<feature type="non-terminal residue" evidence="2">
    <location>
        <position position="148"/>
    </location>
</feature>
<dbReference type="OMA" id="KISHECG"/>
<feature type="non-terminal residue" evidence="2">
    <location>
        <position position="1"/>
    </location>
</feature>
<dbReference type="EMBL" id="KI517408">
    <property type="protein sequence ID" value="ESQ47452.1"/>
    <property type="molecule type" value="Genomic_DNA"/>
</dbReference>
<keyword evidence="3" id="KW-1185">Reference proteome</keyword>
<proteinExistence type="predicted"/>
<dbReference type="PANTHER" id="PTHR33286">
    <property type="entry name" value="BIFUNCTIONAL INHIBITOR/LIPID-TRANSFER PROTEIN/SEED STORAGE 2S ALBUMIN SUPERFAMILY PROTEIN"/>
    <property type="match status" value="1"/>
</dbReference>
<dbReference type="InterPro" id="IPR016140">
    <property type="entry name" value="Bifunc_inhib/LTP/seed_store"/>
</dbReference>
<dbReference type="AlphaFoldDB" id="V4LY53"/>
<dbReference type="InterPro" id="IPR036312">
    <property type="entry name" value="Bifun_inhib/LTP/seed_sf"/>
</dbReference>
<gene>
    <name evidence="2" type="ORF">EUTSA_v10022111mg</name>
</gene>
<dbReference type="Gramene" id="ESQ47452">
    <property type="protein sequence ID" value="ESQ47452"/>
    <property type="gene ID" value="EUTSA_v10022111mg"/>
</dbReference>
<sequence length="148" mass="16486">IKGEIESVVLTDLSICLEVVAVSDDVSYDESVDESLGESVDDSVVVVLGNIDMFMFALLIMRLKSTQAQPPCTMERLYDEFSYCADSLMLGTPWVPPSKNCCEYIQIDSMSCFCKDVNKDFSKFYDVNKLFKISHECGNLLIPGSFCG</sequence>
<evidence type="ECO:0000313" key="2">
    <source>
        <dbReference type="EMBL" id="ESQ47452.1"/>
    </source>
</evidence>